<dbReference type="InterPro" id="IPR029058">
    <property type="entry name" value="AB_hydrolase_fold"/>
</dbReference>
<keyword evidence="5" id="KW-1185">Reference proteome</keyword>
<protein>
    <submittedName>
        <fullName evidence="4">Acetyl esterase</fullName>
    </submittedName>
</protein>
<organism evidence="4 5">
    <name type="scientific">Paludibacter jiangxiensis</name>
    <dbReference type="NCBI Taxonomy" id="681398"/>
    <lineage>
        <taxon>Bacteria</taxon>
        <taxon>Pseudomonadati</taxon>
        <taxon>Bacteroidota</taxon>
        <taxon>Bacteroidia</taxon>
        <taxon>Bacteroidales</taxon>
        <taxon>Paludibacteraceae</taxon>
        <taxon>Paludibacter</taxon>
    </lineage>
</organism>
<dbReference type="OrthoDB" id="9796689at2"/>
<keyword evidence="2" id="KW-0732">Signal</keyword>
<dbReference type="InterPro" id="IPR049492">
    <property type="entry name" value="BD-FAE-like_dom"/>
</dbReference>
<dbReference type="RefSeq" id="WP_068705122.1">
    <property type="nucleotide sequence ID" value="NZ_BDCR01000004.1"/>
</dbReference>
<evidence type="ECO:0000256" key="2">
    <source>
        <dbReference type="SAM" id="SignalP"/>
    </source>
</evidence>
<dbReference type="Pfam" id="PF20434">
    <property type="entry name" value="BD-FAE"/>
    <property type="match status" value="1"/>
</dbReference>
<keyword evidence="1" id="KW-0378">Hydrolase</keyword>
<dbReference type="Gene3D" id="3.40.50.1820">
    <property type="entry name" value="alpha/beta hydrolase"/>
    <property type="match status" value="1"/>
</dbReference>
<dbReference type="Proteomes" id="UP000076586">
    <property type="component" value="Unassembled WGS sequence"/>
</dbReference>
<dbReference type="EMBL" id="BDCR01000004">
    <property type="protein sequence ID" value="GAT63690.1"/>
    <property type="molecule type" value="Genomic_DNA"/>
</dbReference>
<proteinExistence type="predicted"/>
<evidence type="ECO:0000313" key="5">
    <source>
        <dbReference type="Proteomes" id="UP000076586"/>
    </source>
</evidence>
<feature type="signal peptide" evidence="2">
    <location>
        <begin position="1"/>
        <end position="18"/>
    </location>
</feature>
<sequence length="303" mass="33282">MKRIVASVMLLCAIVLLAQSQNKQILPLWPNGAKESNGITTPEKTENQHRIINISEASITVQLPAASKATGAAVVICPGGGYIAEAAFHEGYQFADWLNEHGIAGIVLKYRLPNGHSDIPLTDAKRAMRLVRAHTNEWNIDPKKIAIAGFSAGGHLASTLGTHFDDGDAKASDAVERFSSRPDLMLLFYPVVSMKKNVTHAGSRSNLLGQNPPSELEDLYSNELQVKANTPPTILFLSDDDGAVPPVNSIQFYNALKEKKIPSSMAIFPTGGHGWGMRTNVSFWQIWREMLADWFVKYQFVKQ</sequence>
<dbReference type="STRING" id="681398.PJIAN_4231"/>
<dbReference type="SUPFAM" id="SSF53474">
    <property type="entry name" value="alpha/beta-Hydrolases"/>
    <property type="match status" value="1"/>
</dbReference>
<gene>
    <name evidence="4" type="ORF">PJIAN_4231</name>
</gene>
<feature type="chain" id="PRO_5007824815" evidence="2">
    <location>
        <begin position="19"/>
        <end position="303"/>
    </location>
</feature>
<feature type="domain" description="BD-FAE-like" evidence="3">
    <location>
        <begin position="61"/>
        <end position="256"/>
    </location>
</feature>
<dbReference type="PANTHER" id="PTHR48081">
    <property type="entry name" value="AB HYDROLASE SUPERFAMILY PROTEIN C4A8.06C"/>
    <property type="match status" value="1"/>
</dbReference>
<evidence type="ECO:0000256" key="1">
    <source>
        <dbReference type="ARBA" id="ARBA00022801"/>
    </source>
</evidence>
<evidence type="ECO:0000313" key="4">
    <source>
        <dbReference type="EMBL" id="GAT63690.1"/>
    </source>
</evidence>
<dbReference type="AlphaFoldDB" id="A0A161LSG5"/>
<dbReference type="PANTHER" id="PTHR48081:SF6">
    <property type="entry name" value="PEPTIDASE S9 PROLYL OLIGOPEPTIDASE CATALYTIC DOMAIN-CONTAINING PROTEIN"/>
    <property type="match status" value="1"/>
</dbReference>
<reference evidence="5" key="1">
    <citation type="submission" date="2016-04" db="EMBL/GenBank/DDBJ databases">
        <title>Draft genome sequence of Paludibacter jiangxiensis strain NM7.</title>
        <authorList>
            <person name="Qiu Y."/>
            <person name="Matsuura N."/>
            <person name="Ohashi A."/>
            <person name="Tourlousse M.D."/>
            <person name="Sekiguchi Y."/>
        </authorList>
    </citation>
    <scope>NUCLEOTIDE SEQUENCE [LARGE SCALE GENOMIC DNA]</scope>
    <source>
        <strain evidence="5">NM7</strain>
    </source>
</reference>
<accession>A0A161LSG5</accession>
<reference evidence="5" key="2">
    <citation type="journal article" date="2017" name="Genome Announc.">
        <title>Draft genome sequence of Paludibacter jiangxiensis NM7(T), a propionate-producing fermentative bacterium.</title>
        <authorList>
            <person name="Qiu Y.-L."/>
            <person name="Tourlousse D.M."/>
            <person name="Matsuura N."/>
            <person name="Ohashi A."/>
            <person name="Sekiguchi Y."/>
        </authorList>
    </citation>
    <scope>NUCLEOTIDE SEQUENCE [LARGE SCALE GENOMIC DNA]</scope>
    <source>
        <strain evidence="5">NM7</strain>
    </source>
</reference>
<name>A0A161LSG5_9BACT</name>
<dbReference type="InterPro" id="IPR050300">
    <property type="entry name" value="GDXG_lipolytic_enzyme"/>
</dbReference>
<comment type="caution">
    <text evidence="4">The sequence shown here is derived from an EMBL/GenBank/DDBJ whole genome shotgun (WGS) entry which is preliminary data.</text>
</comment>
<dbReference type="GO" id="GO:0016787">
    <property type="term" value="F:hydrolase activity"/>
    <property type="evidence" value="ECO:0007669"/>
    <property type="project" value="UniProtKB-KW"/>
</dbReference>
<evidence type="ECO:0000259" key="3">
    <source>
        <dbReference type="Pfam" id="PF20434"/>
    </source>
</evidence>